<evidence type="ECO:0000313" key="3">
    <source>
        <dbReference type="Proteomes" id="UP000494040"/>
    </source>
</evidence>
<dbReference type="EnsemblMetazoa" id="XM_014400710.2">
    <property type="protein sequence ID" value="XP_014256196.1"/>
    <property type="gene ID" value="LOC106670407"/>
</dbReference>
<dbReference type="Pfam" id="PF08213">
    <property type="entry name" value="COX24_C"/>
    <property type="match status" value="1"/>
</dbReference>
<feature type="domain" description="Ribosomal protein mS38 C-terminal" evidence="1">
    <location>
        <begin position="99"/>
        <end position="132"/>
    </location>
</feature>
<name>A0A8I6S302_CIMLE</name>
<protein>
    <recommendedName>
        <fullName evidence="1">Ribosomal protein mS38 C-terminal domain-containing protein</fullName>
    </recommendedName>
</protein>
<dbReference type="OMA" id="NIFRKGI"/>
<reference evidence="2" key="1">
    <citation type="submission" date="2022-01" db="UniProtKB">
        <authorList>
            <consortium name="EnsemblMetazoa"/>
        </authorList>
    </citation>
    <scope>IDENTIFICATION</scope>
</reference>
<proteinExistence type="predicted"/>
<dbReference type="KEGG" id="clec:106670407"/>
<dbReference type="SMART" id="SM01155">
    <property type="entry name" value="DUF1713"/>
    <property type="match status" value="1"/>
</dbReference>
<keyword evidence="3" id="KW-1185">Reference proteome</keyword>
<organism evidence="2 3">
    <name type="scientific">Cimex lectularius</name>
    <name type="common">Bed bug</name>
    <name type="synonym">Acanthia lectularia</name>
    <dbReference type="NCBI Taxonomy" id="79782"/>
    <lineage>
        <taxon>Eukaryota</taxon>
        <taxon>Metazoa</taxon>
        <taxon>Ecdysozoa</taxon>
        <taxon>Arthropoda</taxon>
        <taxon>Hexapoda</taxon>
        <taxon>Insecta</taxon>
        <taxon>Pterygota</taxon>
        <taxon>Neoptera</taxon>
        <taxon>Paraneoptera</taxon>
        <taxon>Hemiptera</taxon>
        <taxon>Heteroptera</taxon>
        <taxon>Panheteroptera</taxon>
        <taxon>Cimicomorpha</taxon>
        <taxon>Cimicidae</taxon>
        <taxon>Cimex</taxon>
    </lineage>
</organism>
<evidence type="ECO:0000259" key="1">
    <source>
        <dbReference type="SMART" id="SM01155"/>
    </source>
</evidence>
<dbReference type="AlphaFoldDB" id="A0A8I6S302"/>
<gene>
    <name evidence="2" type="primary">106670407</name>
</gene>
<dbReference type="InterPro" id="IPR013177">
    <property type="entry name" value="Ribosomal_mS38_C"/>
</dbReference>
<dbReference type="OrthoDB" id="6423950at2759"/>
<evidence type="ECO:0000313" key="2">
    <source>
        <dbReference type="EnsemblMetazoa" id="XP_014256196.1"/>
    </source>
</evidence>
<accession>A0A8I6S302</accession>
<dbReference type="Proteomes" id="UP000494040">
    <property type="component" value="Unassembled WGS sequence"/>
</dbReference>
<sequence length="221" mass="25875">MLLPNARRFLVNVLQKGRAYSTNLRCTSSVNRVPPIVTFDLSSLKQSLDIAVPPFPRTCPIGIPPATVVELPVIRRDESLKEPTSVVGVKDPTTVVRQEAARMIVIRRRKMRRHKLKKLRKKMHFTWAKVRQKREMKKEKEFQAEIMCKINEAENFNATAYVQEKIDKANEVLIPKLWKGKRLPEFVIKDLLEEKKKKQEFKLQRIEKRKKLSMNVADYKV</sequence>